<protein>
    <submittedName>
        <fullName evidence="7">6-phosphogluconate dehydrogenase family protein</fullName>
    </submittedName>
</protein>
<evidence type="ECO:0000259" key="5">
    <source>
        <dbReference type="Pfam" id="PF03446"/>
    </source>
</evidence>
<gene>
    <name evidence="7" type="ORF">TSTA_087590</name>
</gene>
<feature type="domain" description="3-hydroxyisobutyrate dehydrogenase-like NAD-binding" evidence="6">
    <location>
        <begin position="179"/>
        <end position="297"/>
    </location>
</feature>
<evidence type="ECO:0000256" key="3">
    <source>
        <dbReference type="ARBA" id="ARBA00023027"/>
    </source>
</evidence>
<comment type="similarity">
    <text evidence="1">Belongs to the HIBADH-related family. NP60 subfamily.</text>
</comment>
<dbReference type="Pfam" id="PF03446">
    <property type="entry name" value="NAD_binding_2"/>
    <property type="match status" value="1"/>
</dbReference>
<dbReference type="Gene3D" id="3.40.50.720">
    <property type="entry name" value="NAD(P)-binding Rossmann-like Domain"/>
    <property type="match status" value="1"/>
</dbReference>
<dbReference type="InterPro" id="IPR006115">
    <property type="entry name" value="6PGDH_NADP-bd"/>
</dbReference>
<keyword evidence="3" id="KW-0520">NAD</keyword>
<dbReference type="GO" id="GO:0016491">
    <property type="term" value="F:oxidoreductase activity"/>
    <property type="evidence" value="ECO:0007669"/>
    <property type="project" value="UniProtKB-KW"/>
</dbReference>
<keyword evidence="8" id="KW-1185">Reference proteome</keyword>
<dbReference type="InterPro" id="IPR013328">
    <property type="entry name" value="6PGD_dom2"/>
</dbReference>
<sequence length="318" mass="33578">MATQIGWYGLGSMGLAMATNLQRHLSSTQALSLLYSNRTLSRGDSLQQLGAVPQSNFKDLVSRSNIIFTMVSNDAVLESLINTAIESPGTSIASKIFIDCSTVHPQTITSISSRLSSKSASFLCAPVFGGNPVATAGKLVFALAGSTPEVRHNIIKPLIQDVMGRKVIDCGEDPAKSSLLKIAGNIVTVSLMETVGEAQVFAEKTGLGTEAMEELINEAFGPIAGGYSKRLTTGAYAPELNTRPGFGVSLAIKDANHALSIAQDKGVELPSVELARDNMASARDYAGECLDSSSMYGILRQKAGLAFWNEKSRQGGGK</sequence>
<dbReference type="Proteomes" id="UP000001745">
    <property type="component" value="Unassembled WGS sequence"/>
</dbReference>
<dbReference type="InterPro" id="IPR051265">
    <property type="entry name" value="HIBADH-related_NP60_sf"/>
</dbReference>
<feature type="active site" evidence="4">
    <location>
        <position position="181"/>
    </location>
</feature>
<dbReference type="PANTHER" id="PTHR43580:SF8">
    <property type="entry name" value="6-PHOSPHOGLUCONATE DEHYDROGENASE NADP-BINDING DOMAIN-CONTAINING PROTEIN-RELATED"/>
    <property type="match status" value="1"/>
</dbReference>
<dbReference type="PANTHER" id="PTHR43580">
    <property type="entry name" value="OXIDOREDUCTASE GLYR1-RELATED"/>
    <property type="match status" value="1"/>
</dbReference>
<evidence type="ECO:0000256" key="2">
    <source>
        <dbReference type="ARBA" id="ARBA00023002"/>
    </source>
</evidence>
<evidence type="ECO:0000313" key="8">
    <source>
        <dbReference type="Proteomes" id="UP000001745"/>
    </source>
</evidence>
<accession>B8M259</accession>
<dbReference type="GO" id="GO:0050661">
    <property type="term" value="F:NADP binding"/>
    <property type="evidence" value="ECO:0007669"/>
    <property type="project" value="InterPro"/>
</dbReference>
<dbReference type="EMBL" id="EQ962653">
    <property type="protein sequence ID" value="EED21523.1"/>
    <property type="molecule type" value="Genomic_DNA"/>
</dbReference>
<dbReference type="OMA" id="VYSNRTM"/>
<dbReference type="InterPro" id="IPR029154">
    <property type="entry name" value="HIBADH-like_NADP-bd"/>
</dbReference>
<dbReference type="SUPFAM" id="SSF51735">
    <property type="entry name" value="NAD(P)-binding Rossmann-fold domains"/>
    <property type="match status" value="1"/>
</dbReference>
<evidence type="ECO:0000256" key="4">
    <source>
        <dbReference type="PIRSR" id="PIRSR000103-1"/>
    </source>
</evidence>
<dbReference type="HOGENOM" id="CLU_035117_5_0_1"/>
<dbReference type="PIRSF" id="PIRSF000103">
    <property type="entry name" value="HIBADH"/>
    <property type="match status" value="1"/>
</dbReference>
<dbReference type="InParanoid" id="B8M259"/>
<evidence type="ECO:0000313" key="7">
    <source>
        <dbReference type="EMBL" id="EED21523.1"/>
    </source>
</evidence>
<evidence type="ECO:0000256" key="1">
    <source>
        <dbReference type="ARBA" id="ARBA00007598"/>
    </source>
</evidence>
<dbReference type="VEuPathDB" id="FungiDB:TSTA_087590"/>
<keyword evidence="2" id="KW-0560">Oxidoreductase</keyword>
<evidence type="ECO:0000259" key="6">
    <source>
        <dbReference type="Pfam" id="PF14833"/>
    </source>
</evidence>
<dbReference type="RefSeq" id="XP_002478486.1">
    <property type="nucleotide sequence ID" value="XM_002478441.1"/>
</dbReference>
<reference evidence="8" key="1">
    <citation type="journal article" date="2015" name="Genome Announc.">
        <title>Genome sequence of the AIDS-associated pathogen Penicillium marneffei (ATCC18224) and its near taxonomic relative Talaromyces stipitatus (ATCC10500).</title>
        <authorList>
            <person name="Nierman W.C."/>
            <person name="Fedorova-Abrams N.D."/>
            <person name="Andrianopoulos A."/>
        </authorList>
    </citation>
    <scope>NUCLEOTIDE SEQUENCE [LARGE SCALE GENOMIC DNA]</scope>
    <source>
        <strain evidence="8">ATCC 10500 / CBS 375.48 / QM 6759 / NRRL 1006</strain>
    </source>
</reference>
<dbReference type="PhylomeDB" id="B8M259"/>
<dbReference type="OrthoDB" id="435038at2759"/>
<name>B8M259_TALSN</name>
<proteinExistence type="inferred from homology"/>
<dbReference type="InterPro" id="IPR036291">
    <property type="entry name" value="NAD(P)-bd_dom_sf"/>
</dbReference>
<dbReference type="Pfam" id="PF14833">
    <property type="entry name" value="NAD_binding_11"/>
    <property type="match status" value="1"/>
</dbReference>
<dbReference type="Gene3D" id="1.10.1040.10">
    <property type="entry name" value="N-(1-d-carboxylethyl)-l-norvaline Dehydrogenase, domain 2"/>
    <property type="match status" value="1"/>
</dbReference>
<dbReference type="GO" id="GO:0051287">
    <property type="term" value="F:NAD binding"/>
    <property type="evidence" value="ECO:0007669"/>
    <property type="project" value="InterPro"/>
</dbReference>
<organism evidence="7 8">
    <name type="scientific">Talaromyces stipitatus (strain ATCC 10500 / CBS 375.48 / QM 6759 / NRRL 1006)</name>
    <name type="common">Penicillium stipitatum</name>
    <dbReference type="NCBI Taxonomy" id="441959"/>
    <lineage>
        <taxon>Eukaryota</taxon>
        <taxon>Fungi</taxon>
        <taxon>Dikarya</taxon>
        <taxon>Ascomycota</taxon>
        <taxon>Pezizomycotina</taxon>
        <taxon>Eurotiomycetes</taxon>
        <taxon>Eurotiomycetidae</taxon>
        <taxon>Eurotiales</taxon>
        <taxon>Trichocomaceae</taxon>
        <taxon>Talaromyces</taxon>
        <taxon>Talaromyces sect. Talaromyces</taxon>
    </lineage>
</organism>
<dbReference type="InterPro" id="IPR008927">
    <property type="entry name" value="6-PGluconate_DH-like_C_sf"/>
</dbReference>
<dbReference type="SUPFAM" id="SSF48179">
    <property type="entry name" value="6-phosphogluconate dehydrogenase C-terminal domain-like"/>
    <property type="match status" value="1"/>
</dbReference>
<dbReference type="InterPro" id="IPR015815">
    <property type="entry name" value="HIBADH-related"/>
</dbReference>
<dbReference type="GeneID" id="8100888"/>
<dbReference type="AlphaFoldDB" id="B8M259"/>
<dbReference type="eggNOG" id="KOG0409">
    <property type="taxonomic scope" value="Eukaryota"/>
</dbReference>
<dbReference type="STRING" id="441959.B8M259"/>
<feature type="domain" description="6-phosphogluconate dehydrogenase NADP-binding" evidence="5">
    <location>
        <begin position="4"/>
        <end position="168"/>
    </location>
</feature>